<gene>
    <name evidence="3" type="ORF">BTN92_08985</name>
    <name evidence="2" type="ORF">EM151A_1057</name>
</gene>
<dbReference type="RefSeq" id="WP_023520310.1">
    <property type="nucleotide sequence ID" value="NZ_AP019810.1"/>
</dbReference>
<evidence type="ECO:0000256" key="1">
    <source>
        <dbReference type="ARBA" id="ARBA00010552"/>
    </source>
</evidence>
<protein>
    <submittedName>
        <fullName evidence="3">Enamine deaminase RidA</fullName>
    </submittedName>
    <submittedName>
        <fullName evidence="2">L-PSP family endoribonuclease</fullName>
    </submittedName>
</protein>
<dbReference type="EMBL" id="MSTR01000007">
    <property type="protein sequence ID" value="ONN43186.1"/>
    <property type="molecule type" value="Genomic_DNA"/>
</dbReference>
<dbReference type="PANTHER" id="PTHR11803:SF58">
    <property type="entry name" value="PROTEIN HMF1-RELATED"/>
    <property type="match status" value="1"/>
</dbReference>
<dbReference type="AlphaFoldDB" id="A0A1V2UIS5"/>
<evidence type="ECO:0000313" key="3">
    <source>
        <dbReference type="EMBL" id="ONN43186.1"/>
    </source>
</evidence>
<comment type="similarity">
    <text evidence="1">Belongs to the RutC family.</text>
</comment>
<dbReference type="Gene3D" id="3.30.1330.40">
    <property type="entry name" value="RutC-like"/>
    <property type="match status" value="1"/>
</dbReference>
<reference evidence="2 5" key="2">
    <citation type="submission" date="2019-07" db="EMBL/GenBank/DDBJ databases">
        <title>antibiotic susceptibility of plant-derived lactic acid bacteria.</title>
        <authorList>
            <person name="Sugiyama M."/>
            <person name="Noda M."/>
        </authorList>
    </citation>
    <scope>NUCLEOTIDE SEQUENCE [LARGE SCALE GENOMIC DNA]</scope>
    <source>
        <strain evidence="2 5">15-1A</strain>
    </source>
</reference>
<dbReference type="Pfam" id="PF01042">
    <property type="entry name" value="Ribonuc_L-PSP"/>
    <property type="match status" value="1"/>
</dbReference>
<evidence type="ECO:0000313" key="2">
    <source>
        <dbReference type="EMBL" id="BBM14294.1"/>
    </source>
</evidence>
<accession>A0A1V2UIS5</accession>
<dbReference type="GO" id="GO:0005829">
    <property type="term" value="C:cytosol"/>
    <property type="evidence" value="ECO:0007669"/>
    <property type="project" value="TreeGrafter"/>
</dbReference>
<dbReference type="SUPFAM" id="SSF55298">
    <property type="entry name" value="YjgF-like"/>
    <property type="match status" value="1"/>
</dbReference>
<dbReference type="CDD" id="cd00448">
    <property type="entry name" value="YjgF_YER057c_UK114_family"/>
    <property type="match status" value="1"/>
</dbReference>
<organism evidence="3 4">
    <name type="scientific">Enterococcus mundtii</name>
    <dbReference type="NCBI Taxonomy" id="53346"/>
    <lineage>
        <taxon>Bacteria</taxon>
        <taxon>Bacillati</taxon>
        <taxon>Bacillota</taxon>
        <taxon>Bacilli</taxon>
        <taxon>Lactobacillales</taxon>
        <taxon>Enterococcaceae</taxon>
        <taxon>Enterococcus</taxon>
    </lineage>
</organism>
<sequence>MAIYSNSVMTDSPLLFISGQTPQKEDYIPDGIDEQIQIVVEKINSIIMDNEASTQNIVKMNVYLTDASFLGSLRTTLIKLYGENKPAMTVVIVAGLIDPRFKVEIDAIVAIK</sequence>
<name>A0A1V2UIS5_ENTMU</name>
<dbReference type="GO" id="GO:0019239">
    <property type="term" value="F:deaminase activity"/>
    <property type="evidence" value="ECO:0007669"/>
    <property type="project" value="TreeGrafter"/>
</dbReference>
<dbReference type="InterPro" id="IPR035959">
    <property type="entry name" value="RutC-like_sf"/>
</dbReference>
<dbReference type="EMBL" id="AP019810">
    <property type="protein sequence ID" value="BBM14294.1"/>
    <property type="molecule type" value="Genomic_DNA"/>
</dbReference>
<reference evidence="3 4" key="1">
    <citation type="submission" date="2016-12" db="EMBL/GenBank/DDBJ databases">
        <authorList>
            <person name="Song W.-J."/>
            <person name="Kurnit D.M."/>
        </authorList>
    </citation>
    <scope>NUCLEOTIDE SEQUENCE [LARGE SCALE GENOMIC DNA]</scope>
    <source>
        <strain evidence="3 4">CGB1038-1_S1</strain>
    </source>
</reference>
<dbReference type="InterPro" id="IPR006175">
    <property type="entry name" value="YjgF/YER057c/UK114"/>
</dbReference>
<dbReference type="PANTHER" id="PTHR11803">
    <property type="entry name" value="2-IMINOBUTANOATE/2-IMINOPROPANOATE DEAMINASE RIDA"/>
    <property type="match status" value="1"/>
</dbReference>
<evidence type="ECO:0000313" key="5">
    <source>
        <dbReference type="Proteomes" id="UP000509460"/>
    </source>
</evidence>
<dbReference type="Proteomes" id="UP000189299">
    <property type="component" value="Unassembled WGS sequence"/>
</dbReference>
<proteinExistence type="inferred from homology"/>
<dbReference type="Proteomes" id="UP000509460">
    <property type="component" value="Chromosome"/>
</dbReference>
<evidence type="ECO:0000313" key="4">
    <source>
        <dbReference type="Proteomes" id="UP000189299"/>
    </source>
</evidence>
<dbReference type="OrthoDB" id="9815126at2"/>